<protein>
    <submittedName>
        <fullName evidence="1">Uncharacterized protein</fullName>
    </submittedName>
</protein>
<organism evidence="1 2">
    <name type="scientific">Hypoxylon rubiginosum</name>
    <dbReference type="NCBI Taxonomy" id="110542"/>
    <lineage>
        <taxon>Eukaryota</taxon>
        <taxon>Fungi</taxon>
        <taxon>Dikarya</taxon>
        <taxon>Ascomycota</taxon>
        <taxon>Pezizomycotina</taxon>
        <taxon>Sordariomycetes</taxon>
        <taxon>Xylariomycetidae</taxon>
        <taxon>Xylariales</taxon>
        <taxon>Hypoxylaceae</taxon>
        <taxon>Hypoxylon</taxon>
    </lineage>
</organism>
<reference evidence="1 2" key="1">
    <citation type="journal article" date="2022" name="New Phytol.">
        <title>Ecological generalism drives hyperdiversity of secondary metabolite gene clusters in xylarialean endophytes.</title>
        <authorList>
            <person name="Franco M.E.E."/>
            <person name="Wisecaver J.H."/>
            <person name="Arnold A.E."/>
            <person name="Ju Y.M."/>
            <person name="Slot J.C."/>
            <person name="Ahrendt S."/>
            <person name="Moore L.P."/>
            <person name="Eastman K.E."/>
            <person name="Scott K."/>
            <person name="Konkel Z."/>
            <person name="Mondo S.J."/>
            <person name="Kuo A."/>
            <person name="Hayes R.D."/>
            <person name="Haridas S."/>
            <person name="Andreopoulos B."/>
            <person name="Riley R."/>
            <person name="LaButti K."/>
            <person name="Pangilinan J."/>
            <person name="Lipzen A."/>
            <person name="Amirebrahimi M."/>
            <person name="Yan J."/>
            <person name="Adam C."/>
            <person name="Keymanesh K."/>
            <person name="Ng V."/>
            <person name="Louie K."/>
            <person name="Northen T."/>
            <person name="Drula E."/>
            <person name="Henrissat B."/>
            <person name="Hsieh H.M."/>
            <person name="Youens-Clark K."/>
            <person name="Lutzoni F."/>
            <person name="Miadlikowska J."/>
            <person name="Eastwood D.C."/>
            <person name="Hamelin R.C."/>
            <person name="Grigoriev I.V."/>
            <person name="U'Ren J.M."/>
        </authorList>
    </citation>
    <scope>NUCLEOTIDE SEQUENCE [LARGE SCALE GENOMIC DNA]</scope>
    <source>
        <strain evidence="1 2">ER1909</strain>
    </source>
</reference>
<comment type="caution">
    <text evidence="1">The sequence shown here is derived from an EMBL/GenBank/DDBJ whole genome shotgun (WGS) entry which is preliminary data.</text>
</comment>
<keyword evidence="2" id="KW-1185">Reference proteome</keyword>
<dbReference type="Proteomes" id="UP001497680">
    <property type="component" value="Unassembled WGS sequence"/>
</dbReference>
<gene>
    <name evidence="1" type="ORF">F4821DRAFT_69255</name>
</gene>
<accession>A0ACC0D8J6</accession>
<dbReference type="EMBL" id="MU394298">
    <property type="protein sequence ID" value="KAI6088898.1"/>
    <property type="molecule type" value="Genomic_DNA"/>
</dbReference>
<proteinExistence type="predicted"/>
<sequence length="268" mass="29090">MTDTEMRIDPQRAAALVSQIKTVRDRITAVSGGRDVRLVAVSKLKPANDVLALAQQASPPQLHFGENYAQELSQKAEMLPRHIQWHFIGGLQSGHCKNLAKIPNLWCVSSVDTEKKAQLLDKHRGELLSSFSSSSPDNSNAPAKLNIHVQVNTSGEASKSGCEPGDATISLCRAVEAAPHLNLLGLMTIGAIARSVETTPENENEDFVRLREQRDLVAAELKLDRELELSMGMSEDFEGAVAMGSGEVRVGSTIFGQRGPKSEAKIRE</sequence>
<name>A0ACC0D8J6_9PEZI</name>
<evidence type="ECO:0000313" key="1">
    <source>
        <dbReference type="EMBL" id="KAI6088898.1"/>
    </source>
</evidence>
<evidence type="ECO:0000313" key="2">
    <source>
        <dbReference type="Proteomes" id="UP001497680"/>
    </source>
</evidence>